<feature type="region of interest" description="Disordered" evidence="1">
    <location>
        <begin position="182"/>
        <end position="210"/>
    </location>
</feature>
<dbReference type="RefSeq" id="WP_099197798.1">
    <property type="nucleotide sequence ID" value="NZ_JBIRXA010000001.1"/>
</dbReference>
<dbReference type="PANTHER" id="PTHR34387">
    <property type="entry name" value="SLR1258 PROTEIN"/>
    <property type="match status" value="1"/>
</dbReference>
<evidence type="ECO:0000256" key="1">
    <source>
        <dbReference type="SAM" id="MobiDB-lite"/>
    </source>
</evidence>
<keyword evidence="3" id="KW-1185">Reference proteome</keyword>
<dbReference type="Proteomes" id="UP000222531">
    <property type="component" value="Unassembled WGS sequence"/>
</dbReference>
<dbReference type="InterPro" id="IPR007497">
    <property type="entry name" value="SIMPL/DUF541"/>
</dbReference>
<comment type="caution">
    <text evidence="2">The sequence shown here is derived from an EMBL/GenBank/DDBJ whole genome shotgun (WGS) entry which is preliminary data.</text>
</comment>
<dbReference type="GO" id="GO:0006974">
    <property type="term" value="P:DNA damage response"/>
    <property type="evidence" value="ECO:0007669"/>
    <property type="project" value="TreeGrafter"/>
</dbReference>
<dbReference type="OrthoDB" id="3689574at2"/>
<sequence>MTTPHPAPLPYGTPDAPRVAVRGEARLEVDPEIAHLGISISARGTDRRTTLDDLTRRNNHTLELLRSYGQAIEKIETGSFTITPQLNDKGRHERVHAYHGHVHHTATVTDFTTLGELVTRLSENDLIRINGPWWSLRPDSPAHREARQKAVREAVQRAREYADALGSRLVALVELADTGAEHTLPTAPAGPPAAPGGMMRSGFGGAPPTPPPTLDLEPRRQTVHAHVNARFTMTPPTL</sequence>
<dbReference type="AlphaFoldDB" id="A0A2G1XPH3"/>
<dbReference type="Pfam" id="PF04402">
    <property type="entry name" value="SIMPL"/>
    <property type="match status" value="1"/>
</dbReference>
<accession>A0A2G1XPH3</accession>
<dbReference type="PANTHER" id="PTHR34387:SF1">
    <property type="entry name" value="PERIPLASMIC IMMUNOGENIC PROTEIN"/>
    <property type="match status" value="1"/>
</dbReference>
<evidence type="ECO:0000313" key="3">
    <source>
        <dbReference type="Proteomes" id="UP000222531"/>
    </source>
</evidence>
<dbReference type="EMBL" id="NHZO01000060">
    <property type="protein sequence ID" value="PHQ53049.1"/>
    <property type="molecule type" value="Genomic_DNA"/>
</dbReference>
<name>A0A2G1XPH3_STRCJ</name>
<dbReference type="Gene3D" id="3.30.70.2970">
    <property type="entry name" value="Protein of unknown function (DUF541), domain 2"/>
    <property type="match status" value="1"/>
</dbReference>
<protein>
    <submittedName>
        <fullName evidence="2">Uncharacterized protein</fullName>
    </submittedName>
</protein>
<gene>
    <name evidence="2" type="ORF">BLA24_03985</name>
</gene>
<proteinExistence type="predicted"/>
<dbReference type="Gene3D" id="3.30.110.170">
    <property type="entry name" value="Protein of unknown function (DUF541), domain 1"/>
    <property type="match status" value="1"/>
</dbReference>
<dbReference type="InterPro" id="IPR052022">
    <property type="entry name" value="26kDa_periplasmic_antigen"/>
</dbReference>
<organism evidence="2 3">
    <name type="scientific">Streptomyces cinnamoneus</name>
    <name type="common">Streptoverticillium cinnamoneum</name>
    <dbReference type="NCBI Taxonomy" id="53446"/>
    <lineage>
        <taxon>Bacteria</taxon>
        <taxon>Bacillati</taxon>
        <taxon>Actinomycetota</taxon>
        <taxon>Actinomycetes</taxon>
        <taxon>Kitasatosporales</taxon>
        <taxon>Streptomycetaceae</taxon>
        <taxon>Streptomyces</taxon>
        <taxon>Streptomyces cinnamoneus group</taxon>
    </lineage>
</organism>
<evidence type="ECO:0000313" key="2">
    <source>
        <dbReference type="EMBL" id="PHQ53049.1"/>
    </source>
</evidence>
<reference evidence="2 3" key="1">
    <citation type="journal article" date="2017" name="Biochemistry">
        <title>Identification of the Biosynthetic Pathway for the Antibiotic Bicyclomycin.</title>
        <authorList>
            <person name="Patteson J."/>
            <person name="Cai W."/>
            <person name="Johnson R.A."/>
            <person name="Santa Maria K."/>
            <person name="Li B."/>
        </authorList>
    </citation>
    <scope>NUCLEOTIDE SEQUENCE [LARGE SCALE GENOMIC DNA]</scope>
    <source>
        <strain evidence="2 3">ATCC 21532</strain>
    </source>
</reference>